<evidence type="ECO:0000256" key="5">
    <source>
        <dbReference type="ARBA" id="ARBA00023122"/>
    </source>
</evidence>
<organism evidence="8">
    <name type="scientific">Desulfobacca acetoxidans</name>
    <dbReference type="NCBI Taxonomy" id="60893"/>
    <lineage>
        <taxon>Bacteria</taxon>
        <taxon>Pseudomonadati</taxon>
        <taxon>Thermodesulfobacteriota</taxon>
        <taxon>Desulfobaccia</taxon>
        <taxon>Desulfobaccales</taxon>
        <taxon>Desulfobaccaceae</taxon>
        <taxon>Desulfobacca</taxon>
    </lineage>
</organism>
<dbReference type="SMART" id="SM00116">
    <property type="entry name" value="CBS"/>
    <property type="match status" value="2"/>
</dbReference>
<dbReference type="SUPFAM" id="SSF56176">
    <property type="entry name" value="FAD-binding/transporter-associated domain-like"/>
    <property type="match status" value="1"/>
</dbReference>
<accession>A0A7C3SJM8</accession>
<name>A0A7C3SJM8_9BACT</name>
<dbReference type="InterPro" id="IPR005170">
    <property type="entry name" value="Transptr-assoc_dom"/>
</dbReference>
<dbReference type="SMART" id="SM01091">
    <property type="entry name" value="CorC_HlyC"/>
    <property type="match status" value="1"/>
</dbReference>
<evidence type="ECO:0000259" key="7">
    <source>
        <dbReference type="PROSITE" id="PS51371"/>
    </source>
</evidence>
<proteinExistence type="inferred from homology"/>
<feature type="domain" description="CBS" evidence="7">
    <location>
        <begin position="71"/>
        <end position="130"/>
    </location>
</feature>
<dbReference type="Pfam" id="PF00571">
    <property type="entry name" value="CBS"/>
    <property type="match status" value="2"/>
</dbReference>
<sequence length="295" mass="33802">MGEGDSPRPGLFKRLWQRWFSRRTILQPEDLEREIKNLIQACEECGLLSRQEKELIESIFEFRETLVREIMVPRLEIVGVEQHTPLEEIIALVLEKGHSRLPVYEGNIDHIVGILLVKDLLAFWGAPKSEQDLRKVLRPPYFIPESKKISDLLRDMVERKSQIAVVIDEYGGTAGIITLEDILEEIVGEIYDEYDRLEPRLIPQEGDTVLVDARLDVEELMEYFGLEPERLPEGKFESVGGLLIHLLGRVPKVDDRVVIDHLELTVVEADERRAKQVLVRPLGPEKKPGSDSSQS</sequence>
<dbReference type="InterPro" id="IPR000644">
    <property type="entry name" value="CBS_dom"/>
</dbReference>
<evidence type="ECO:0000256" key="3">
    <source>
        <dbReference type="ARBA" id="ARBA00022475"/>
    </source>
</evidence>
<dbReference type="PANTHER" id="PTHR22777">
    <property type="entry name" value="HEMOLYSIN-RELATED"/>
    <property type="match status" value="1"/>
</dbReference>
<gene>
    <name evidence="8" type="ORF">ENV62_08410</name>
</gene>
<dbReference type="Gene3D" id="3.30.465.10">
    <property type="match status" value="1"/>
</dbReference>
<dbReference type="FunFam" id="3.10.580.10:FF:000002">
    <property type="entry name" value="Magnesium/cobalt efflux protein CorC"/>
    <property type="match status" value="1"/>
</dbReference>
<evidence type="ECO:0000256" key="4">
    <source>
        <dbReference type="ARBA" id="ARBA00022737"/>
    </source>
</evidence>
<dbReference type="EMBL" id="DTHB01000053">
    <property type="protein sequence ID" value="HGB15240.1"/>
    <property type="molecule type" value="Genomic_DNA"/>
</dbReference>
<dbReference type="Pfam" id="PF03471">
    <property type="entry name" value="CorC_HlyC"/>
    <property type="match status" value="1"/>
</dbReference>
<dbReference type="PANTHER" id="PTHR22777:SF32">
    <property type="entry name" value="UPF0053 INNER MEMBRANE PROTEIN YFJD"/>
    <property type="match status" value="1"/>
</dbReference>
<protein>
    <submittedName>
        <fullName evidence="8">HlyC/CorC family transporter</fullName>
    </submittedName>
</protein>
<dbReference type="InterPro" id="IPR046342">
    <property type="entry name" value="CBS_dom_sf"/>
</dbReference>
<evidence type="ECO:0000313" key="8">
    <source>
        <dbReference type="EMBL" id="HGB15240.1"/>
    </source>
</evidence>
<dbReference type="PROSITE" id="PS51371">
    <property type="entry name" value="CBS"/>
    <property type="match status" value="2"/>
</dbReference>
<keyword evidence="3" id="KW-0472">Membrane</keyword>
<feature type="domain" description="CBS" evidence="7">
    <location>
        <begin position="136"/>
        <end position="193"/>
    </location>
</feature>
<keyword evidence="4" id="KW-0677">Repeat</keyword>
<evidence type="ECO:0000256" key="1">
    <source>
        <dbReference type="ARBA" id="ARBA00004651"/>
    </source>
</evidence>
<dbReference type="InterPro" id="IPR016169">
    <property type="entry name" value="FAD-bd_PCMH_sub2"/>
</dbReference>
<keyword evidence="3" id="KW-1003">Cell membrane</keyword>
<comment type="similarity">
    <text evidence="2">Belongs to the UPF0053 family.</text>
</comment>
<evidence type="ECO:0000256" key="2">
    <source>
        <dbReference type="ARBA" id="ARBA00006337"/>
    </source>
</evidence>
<comment type="caution">
    <text evidence="8">The sequence shown here is derived from an EMBL/GenBank/DDBJ whole genome shotgun (WGS) entry which is preliminary data.</text>
</comment>
<evidence type="ECO:0000256" key="6">
    <source>
        <dbReference type="PROSITE-ProRule" id="PRU00703"/>
    </source>
</evidence>
<dbReference type="GO" id="GO:0005886">
    <property type="term" value="C:plasma membrane"/>
    <property type="evidence" value="ECO:0007669"/>
    <property type="project" value="UniProtKB-SubCell"/>
</dbReference>
<dbReference type="InterPro" id="IPR044751">
    <property type="entry name" value="Ion_transp-like_CBS"/>
</dbReference>
<keyword evidence="5 6" id="KW-0129">CBS domain</keyword>
<comment type="subcellular location">
    <subcellularLocation>
        <location evidence="1">Cell membrane</location>
        <topology evidence="1">Multi-pass membrane protein</topology>
    </subcellularLocation>
</comment>
<reference evidence="8" key="1">
    <citation type="journal article" date="2020" name="mSystems">
        <title>Genome- and Community-Level Interaction Insights into Carbon Utilization and Element Cycling Functions of Hydrothermarchaeota in Hydrothermal Sediment.</title>
        <authorList>
            <person name="Zhou Z."/>
            <person name="Liu Y."/>
            <person name="Xu W."/>
            <person name="Pan J."/>
            <person name="Luo Z.H."/>
            <person name="Li M."/>
        </authorList>
    </citation>
    <scope>NUCLEOTIDE SEQUENCE [LARGE SCALE GENOMIC DNA]</scope>
    <source>
        <strain evidence="8">SpSt-776</strain>
    </source>
</reference>
<dbReference type="Gene3D" id="3.10.580.10">
    <property type="entry name" value="CBS-domain"/>
    <property type="match status" value="1"/>
</dbReference>
<dbReference type="AlphaFoldDB" id="A0A7C3SJM8"/>
<dbReference type="SUPFAM" id="SSF54631">
    <property type="entry name" value="CBS-domain pair"/>
    <property type="match status" value="1"/>
</dbReference>
<dbReference type="InterPro" id="IPR036318">
    <property type="entry name" value="FAD-bd_PCMH-like_sf"/>
</dbReference>
<dbReference type="GO" id="GO:0050660">
    <property type="term" value="F:flavin adenine dinucleotide binding"/>
    <property type="evidence" value="ECO:0007669"/>
    <property type="project" value="InterPro"/>
</dbReference>
<dbReference type="CDD" id="cd04590">
    <property type="entry name" value="CBS_pair_CorC_HlyC_assoc"/>
    <property type="match status" value="1"/>
</dbReference>